<sequence>MAGATQLVVTGAFVRASLSLAAYQLRAARKRPESTSRRGSKKKLAERKRYPGSGMAHRRVGRRSLGIETLYASFI</sequence>
<gene>
    <name evidence="3" type="primary">LOC113464906</name>
</gene>
<proteinExistence type="predicted"/>
<feature type="region of interest" description="Disordered" evidence="1">
    <location>
        <begin position="29"/>
        <end position="58"/>
    </location>
</feature>
<dbReference type="KEGG" id="ccal:113464906"/>
<keyword evidence="2" id="KW-1185">Reference proteome</keyword>
<dbReference type="RefSeq" id="XP_026673343.1">
    <property type="nucleotide sequence ID" value="XM_026817542.1"/>
</dbReference>
<dbReference type="AlphaFoldDB" id="A0AAJ7WED8"/>
<dbReference type="Proteomes" id="UP000694925">
    <property type="component" value="Unplaced"/>
</dbReference>
<evidence type="ECO:0000313" key="2">
    <source>
        <dbReference type="Proteomes" id="UP000694925"/>
    </source>
</evidence>
<evidence type="ECO:0000256" key="1">
    <source>
        <dbReference type="SAM" id="MobiDB-lite"/>
    </source>
</evidence>
<dbReference type="GeneID" id="113464906"/>
<organism evidence="2 3">
    <name type="scientific">Ceratina calcarata</name>
    <dbReference type="NCBI Taxonomy" id="156304"/>
    <lineage>
        <taxon>Eukaryota</taxon>
        <taxon>Metazoa</taxon>
        <taxon>Ecdysozoa</taxon>
        <taxon>Arthropoda</taxon>
        <taxon>Hexapoda</taxon>
        <taxon>Insecta</taxon>
        <taxon>Pterygota</taxon>
        <taxon>Neoptera</taxon>
        <taxon>Endopterygota</taxon>
        <taxon>Hymenoptera</taxon>
        <taxon>Apocrita</taxon>
        <taxon>Aculeata</taxon>
        <taxon>Apoidea</taxon>
        <taxon>Anthophila</taxon>
        <taxon>Apidae</taxon>
        <taxon>Ceratina</taxon>
        <taxon>Zadontomerus</taxon>
    </lineage>
</organism>
<accession>A0AAJ7WED8</accession>
<reference evidence="3" key="1">
    <citation type="submission" date="2025-08" db="UniProtKB">
        <authorList>
            <consortium name="RefSeq"/>
        </authorList>
    </citation>
    <scope>IDENTIFICATION</scope>
    <source>
        <tissue evidence="3">Whole body</tissue>
    </source>
</reference>
<evidence type="ECO:0000313" key="3">
    <source>
        <dbReference type="RefSeq" id="XP_026673343.1"/>
    </source>
</evidence>
<protein>
    <submittedName>
        <fullName evidence="3">Uncharacterized protein LOC113464906</fullName>
    </submittedName>
</protein>
<name>A0AAJ7WED8_9HYME</name>